<sequence length="81" mass="8423">MSEQTSQLPPRISLMASGELRDALTAVDEGNGAMAVAALMAIDAESWKAIEQRLVTVVGSDLRTLLLKAAGEPAEKATALA</sequence>
<name>A0ABT6HIM9_9ACTN</name>
<dbReference type="Proteomes" id="UP001223144">
    <property type="component" value="Unassembled WGS sequence"/>
</dbReference>
<proteinExistence type="predicted"/>
<comment type="caution">
    <text evidence="1">The sequence shown here is derived from an EMBL/GenBank/DDBJ whole genome shotgun (WGS) entry which is preliminary data.</text>
</comment>
<evidence type="ECO:0000313" key="1">
    <source>
        <dbReference type="EMBL" id="MDH2388165.1"/>
    </source>
</evidence>
<accession>A0ABT6HIM9</accession>
<dbReference type="RefSeq" id="WP_279926478.1">
    <property type="nucleotide sequence ID" value="NZ_JARWBG010000004.1"/>
</dbReference>
<protein>
    <submittedName>
        <fullName evidence="1">Uncharacterized protein</fullName>
    </submittedName>
</protein>
<organism evidence="1 2">
    <name type="scientific">Streptomyces chengmaiensis</name>
    <dbReference type="NCBI Taxonomy" id="3040919"/>
    <lineage>
        <taxon>Bacteria</taxon>
        <taxon>Bacillati</taxon>
        <taxon>Actinomycetota</taxon>
        <taxon>Actinomycetes</taxon>
        <taxon>Kitasatosporales</taxon>
        <taxon>Streptomycetaceae</taxon>
        <taxon>Streptomyces</taxon>
    </lineage>
</organism>
<gene>
    <name evidence="1" type="ORF">QCN29_05045</name>
</gene>
<keyword evidence="2" id="KW-1185">Reference proteome</keyword>
<dbReference type="EMBL" id="JARWBG010000004">
    <property type="protein sequence ID" value="MDH2388165.1"/>
    <property type="molecule type" value="Genomic_DNA"/>
</dbReference>
<reference evidence="1 2" key="1">
    <citation type="submission" date="2023-04" db="EMBL/GenBank/DDBJ databases">
        <title>Streptomyces chengmaiensis sp. nov. isolated from the stem of mangrove plant in Hainan.</title>
        <authorList>
            <person name="Huang X."/>
            <person name="Zhou S."/>
            <person name="Chu X."/>
            <person name="Xie Y."/>
            <person name="Lin Y."/>
        </authorList>
    </citation>
    <scope>NUCLEOTIDE SEQUENCE [LARGE SCALE GENOMIC DNA]</scope>
    <source>
        <strain evidence="1 2">HNM0663</strain>
    </source>
</reference>
<evidence type="ECO:0000313" key="2">
    <source>
        <dbReference type="Proteomes" id="UP001223144"/>
    </source>
</evidence>